<proteinExistence type="predicted"/>
<reference evidence="1 2" key="1">
    <citation type="journal article" date="2020" name="Phytopathology">
        <title>A high-quality genome resource of Botrytis fragariae, a new and rapidly spreading fungal pathogen causing strawberry gray mold in the U.S.A.</title>
        <authorList>
            <person name="Wu Y."/>
            <person name="Saski C.A."/>
            <person name="Schnabel G."/>
            <person name="Xiao S."/>
            <person name="Hu M."/>
        </authorList>
    </citation>
    <scope>NUCLEOTIDE SEQUENCE [LARGE SCALE GENOMIC DNA]</scope>
    <source>
        <strain evidence="1 2">BVB16</strain>
    </source>
</reference>
<dbReference type="RefSeq" id="XP_037195996.1">
    <property type="nucleotide sequence ID" value="XM_037331842.1"/>
</dbReference>
<keyword evidence="2" id="KW-1185">Reference proteome</keyword>
<comment type="caution">
    <text evidence="1">The sequence shown here is derived from an EMBL/GenBank/DDBJ whole genome shotgun (WGS) entry which is preliminary data.</text>
</comment>
<gene>
    <name evidence="1" type="ORF">Bfra_001411</name>
</gene>
<accession>A0A8H6EM81</accession>
<dbReference type="Proteomes" id="UP000531561">
    <property type="component" value="Unassembled WGS sequence"/>
</dbReference>
<organism evidence="1 2">
    <name type="scientific">Botrytis fragariae</name>
    <dbReference type="NCBI Taxonomy" id="1964551"/>
    <lineage>
        <taxon>Eukaryota</taxon>
        <taxon>Fungi</taxon>
        <taxon>Dikarya</taxon>
        <taxon>Ascomycota</taxon>
        <taxon>Pezizomycotina</taxon>
        <taxon>Leotiomycetes</taxon>
        <taxon>Helotiales</taxon>
        <taxon>Sclerotiniaceae</taxon>
        <taxon>Botrytis</taxon>
    </lineage>
</organism>
<sequence>MIAFCFITTNIYGSQCSGHTGSLTINRAIMRMIASTLASLHINIVFSINKPSVFSSELAGNWHETAT</sequence>
<protein>
    <submittedName>
        <fullName evidence="1">Uncharacterized protein</fullName>
    </submittedName>
</protein>
<dbReference type="GeneID" id="59255534"/>
<dbReference type="EMBL" id="JABFCT010000003">
    <property type="protein sequence ID" value="KAF5877050.1"/>
    <property type="molecule type" value="Genomic_DNA"/>
</dbReference>
<dbReference type="AlphaFoldDB" id="A0A8H6EM81"/>
<name>A0A8H6EM81_9HELO</name>
<evidence type="ECO:0000313" key="1">
    <source>
        <dbReference type="EMBL" id="KAF5877050.1"/>
    </source>
</evidence>
<evidence type="ECO:0000313" key="2">
    <source>
        <dbReference type="Proteomes" id="UP000531561"/>
    </source>
</evidence>